<dbReference type="AlphaFoldDB" id="A0A0F8ZI32"/>
<dbReference type="EMBL" id="LAZR01060251">
    <property type="protein sequence ID" value="KKK66079.1"/>
    <property type="molecule type" value="Genomic_DNA"/>
</dbReference>
<gene>
    <name evidence="1" type="ORF">LCGC14_2967690</name>
</gene>
<evidence type="ECO:0000313" key="1">
    <source>
        <dbReference type="EMBL" id="KKK66079.1"/>
    </source>
</evidence>
<comment type="caution">
    <text evidence="1">The sequence shown here is derived from an EMBL/GenBank/DDBJ whole genome shotgun (WGS) entry which is preliminary data.</text>
</comment>
<reference evidence="1" key="1">
    <citation type="journal article" date="2015" name="Nature">
        <title>Complex archaea that bridge the gap between prokaryotes and eukaryotes.</title>
        <authorList>
            <person name="Spang A."/>
            <person name="Saw J.H."/>
            <person name="Jorgensen S.L."/>
            <person name="Zaremba-Niedzwiedzka K."/>
            <person name="Martijn J."/>
            <person name="Lind A.E."/>
            <person name="van Eijk R."/>
            <person name="Schleper C."/>
            <person name="Guy L."/>
            <person name="Ettema T.J."/>
        </authorList>
    </citation>
    <scope>NUCLEOTIDE SEQUENCE</scope>
</reference>
<protein>
    <submittedName>
        <fullName evidence="1">Uncharacterized protein</fullName>
    </submittedName>
</protein>
<organism evidence="1">
    <name type="scientific">marine sediment metagenome</name>
    <dbReference type="NCBI Taxonomy" id="412755"/>
    <lineage>
        <taxon>unclassified sequences</taxon>
        <taxon>metagenomes</taxon>
        <taxon>ecological metagenomes</taxon>
    </lineage>
</organism>
<feature type="non-terminal residue" evidence="1">
    <location>
        <position position="22"/>
    </location>
</feature>
<name>A0A0F8ZI32_9ZZZZ</name>
<sequence length="22" mass="2596">MSFDSFEQSLEGSQPFEIYKIL</sequence>
<proteinExistence type="predicted"/>
<accession>A0A0F8ZI32</accession>